<evidence type="ECO:0000313" key="3">
    <source>
        <dbReference type="Proteomes" id="UP000285405"/>
    </source>
</evidence>
<dbReference type="OrthoDB" id="342064at2759"/>
<gene>
    <name evidence="2" type="ORF">GcC1_c15632o12</name>
</gene>
<reference evidence="2 3" key="1">
    <citation type="journal article" date="2018" name="BMC Genomics">
        <title>Comparative genome analyses reveal sequence features reflecting distinct modes of host-adaptation between dicot and monocot powdery mildew.</title>
        <authorList>
            <person name="Wu Y."/>
            <person name="Ma X."/>
            <person name="Pan Z."/>
            <person name="Kale S.D."/>
            <person name="Song Y."/>
            <person name="King H."/>
            <person name="Zhang Q."/>
            <person name="Presley C."/>
            <person name="Deng X."/>
            <person name="Wei C.I."/>
            <person name="Xiao S."/>
        </authorList>
    </citation>
    <scope>NUCLEOTIDE SEQUENCE [LARGE SCALE GENOMIC DNA]</scope>
    <source>
        <strain evidence="2">UCSC1</strain>
    </source>
</reference>
<feature type="chain" id="PRO_5019479900" evidence="1">
    <location>
        <begin position="19"/>
        <end position="43"/>
    </location>
</feature>
<dbReference type="Proteomes" id="UP000285405">
    <property type="component" value="Unassembled WGS sequence"/>
</dbReference>
<comment type="caution">
    <text evidence="2">The sequence shown here is derived from an EMBL/GenBank/DDBJ whole genome shotgun (WGS) entry which is preliminary data.</text>
</comment>
<protein>
    <submittedName>
        <fullName evidence="2">Uncharacterized protein</fullName>
    </submittedName>
</protein>
<name>A0A420IYG8_9PEZI</name>
<accession>A0A420IYG8</accession>
<dbReference type="AlphaFoldDB" id="A0A420IYG8"/>
<proteinExistence type="predicted"/>
<dbReference type="EMBL" id="MCBR01004519">
    <property type="protein sequence ID" value="RKF79606.1"/>
    <property type="molecule type" value="Genomic_DNA"/>
</dbReference>
<keyword evidence="1" id="KW-0732">Signal</keyword>
<organism evidence="2 3">
    <name type="scientific">Golovinomyces cichoracearum</name>
    <dbReference type="NCBI Taxonomy" id="62708"/>
    <lineage>
        <taxon>Eukaryota</taxon>
        <taxon>Fungi</taxon>
        <taxon>Dikarya</taxon>
        <taxon>Ascomycota</taxon>
        <taxon>Pezizomycotina</taxon>
        <taxon>Leotiomycetes</taxon>
        <taxon>Erysiphales</taxon>
        <taxon>Erysiphaceae</taxon>
        <taxon>Golovinomyces</taxon>
    </lineage>
</organism>
<feature type="signal peptide" evidence="1">
    <location>
        <begin position="1"/>
        <end position="18"/>
    </location>
</feature>
<sequence>MSSSRFLLIIKFRQLVVLQLSLILPTQNTRVIPQSYSSSILVF</sequence>
<evidence type="ECO:0000313" key="2">
    <source>
        <dbReference type="EMBL" id="RKF79606.1"/>
    </source>
</evidence>
<evidence type="ECO:0000256" key="1">
    <source>
        <dbReference type="SAM" id="SignalP"/>
    </source>
</evidence>